<feature type="signal peptide" evidence="1">
    <location>
        <begin position="1"/>
        <end position="17"/>
    </location>
</feature>
<protein>
    <submittedName>
        <fullName evidence="2">Uncharacterized protein</fullName>
    </submittedName>
</protein>
<proteinExistence type="predicted"/>
<feature type="chain" id="PRO_5046145306" evidence="1">
    <location>
        <begin position="18"/>
        <end position="310"/>
    </location>
</feature>
<accession>A0ABR2XI47</accession>
<dbReference type="EMBL" id="JARVKM010000052">
    <property type="protein sequence ID" value="KAK9773330.1"/>
    <property type="molecule type" value="Genomic_DNA"/>
</dbReference>
<keyword evidence="1" id="KW-0732">Signal</keyword>
<organism evidence="2 3">
    <name type="scientific">Seiridium cardinale</name>
    <dbReference type="NCBI Taxonomy" id="138064"/>
    <lineage>
        <taxon>Eukaryota</taxon>
        <taxon>Fungi</taxon>
        <taxon>Dikarya</taxon>
        <taxon>Ascomycota</taxon>
        <taxon>Pezizomycotina</taxon>
        <taxon>Sordariomycetes</taxon>
        <taxon>Xylariomycetidae</taxon>
        <taxon>Amphisphaeriales</taxon>
        <taxon>Sporocadaceae</taxon>
        <taxon>Seiridium</taxon>
    </lineage>
</organism>
<evidence type="ECO:0000256" key="1">
    <source>
        <dbReference type="SAM" id="SignalP"/>
    </source>
</evidence>
<sequence>MFLSLLWLPAFVSLASCKPLDIFVPNKLARRNPCDGINASPILYHEYGENDCPAINKFGKDGVCNGHFDVQEDCSIFCQVHGPMTCGITESSTTAWAVQAQIPTKWTDAFGLGVTGSITWTNTQATARAVSGSISETPIGILANIPWCTSPVTTTGNVCDGAPWKNSDGSVDGETIFVRTDCGDRSPLPVNEQDPVYQKPGVALDRGSIAAMIDSWEEDSCDVAYQFWDDFFEVRGKDTGDNDLGDGGVNLKNAIGGCGAVTSWTFDYTPDDVKYQWYASGKLPIGTKSCVGSKLQGFGLPSAGSCTGAG</sequence>
<dbReference type="Proteomes" id="UP001465668">
    <property type="component" value="Unassembled WGS sequence"/>
</dbReference>
<name>A0ABR2XI47_9PEZI</name>
<keyword evidence="3" id="KW-1185">Reference proteome</keyword>
<evidence type="ECO:0000313" key="3">
    <source>
        <dbReference type="Proteomes" id="UP001465668"/>
    </source>
</evidence>
<evidence type="ECO:0000313" key="2">
    <source>
        <dbReference type="EMBL" id="KAK9773330.1"/>
    </source>
</evidence>
<reference evidence="2 3" key="1">
    <citation type="submission" date="2024-02" db="EMBL/GenBank/DDBJ databases">
        <title>First draft genome assembly of two strains of Seiridium cardinale.</title>
        <authorList>
            <person name="Emiliani G."/>
            <person name="Scali E."/>
        </authorList>
    </citation>
    <scope>NUCLEOTIDE SEQUENCE [LARGE SCALE GENOMIC DNA]</scope>
    <source>
        <strain evidence="2 3">BM-138-000479</strain>
    </source>
</reference>
<gene>
    <name evidence="2" type="ORF">SCAR479_10059</name>
</gene>
<comment type="caution">
    <text evidence="2">The sequence shown here is derived from an EMBL/GenBank/DDBJ whole genome shotgun (WGS) entry which is preliminary data.</text>
</comment>